<dbReference type="RefSeq" id="XP_064770903.1">
    <property type="nucleotide sequence ID" value="XM_064913935.1"/>
</dbReference>
<evidence type="ECO:0000256" key="2">
    <source>
        <dbReference type="SAM" id="Phobius"/>
    </source>
</evidence>
<keyword evidence="2" id="KW-0812">Transmembrane</keyword>
<evidence type="ECO:0000256" key="3">
    <source>
        <dbReference type="SAM" id="SignalP"/>
    </source>
</evidence>
<evidence type="ECO:0000313" key="5">
    <source>
        <dbReference type="Proteomes" id="UP001498771"/>
    </source>
</evidence>
<sequence length="106" mass="12137">MAKTQYPLLYLILIICIYAVVADKEINATAKTIVITILILFFPSVDIYLYSRRRRGIPDDFRYNSSDEEDIEEEDDEDEDEQIEESEQPGANEKTQSLQNGAEVAS</sequence>
<organism evidence="4 5">
    <name type="scientific">Myxozyma melibiosi</name>
    <dbReference type="NCBI Taxonomy" id="54550"/>
    <lineage>
        <taxon>Eukaryota</taxon>
        <taxon>Fungi</taxon>
        <taxon>Dikarya</taxon>
        <taxon>Ascomycota</taxon>
        <taxon>Saccharomycotina</taxon>
        <taxon>Lipomycetes</taxon>
        <taxon>Lipomycetales</taxon>
        <taxon>Lipomycetaceae</taxon>
        <taxon>Myxozyma</taxon>
    </lineage>
</organism>
<name>A0ABR1FDG5_9ASCO</name>
<feature type="region of interest" description="Disordered" evidence="1">
    <location>
        <begin position="57"/>
        <end position="106"/>
    </location>
</feature>
<feature type="compositionally biased region" description="Acidic residues" evidence="1">
    <location>
        <begin position="66"/>
        <end position="87"/>
    </location>
</feature>
<evidence type="ECO:0000256" key="1">
    <source>
        <dbReference type="SAM" id="MobiDB-lite"/>
    </source>
</evidence>
<protein>
    <submittedName>
        <fullName evidence="4">Uncharacterized protein</fullName>
    </submittedName>
</protein>
<comment type="caution">
    <text evidence="4">The sequence shown here is derived from an EMBL/GenBank/DDBJ whole genome shotgun (WGS) entry which is preliminary data.</text>
</comment>
<accession>A0ABR1FDG5</accession>
<gene>
    <name evidence="4" type="ORF">BZA70DRAFT_287208</name>
</gene>
<feature type="transmembrane region" description="Helical" evidence="2">
    <location>
        <begin position="32"/>
        <end position="50"/>
    </location>
</feature>
<dbReference type="EMBL" id="JBBJBU010000001">
    <property type="protein sequence ID" value="KAK7207870.1"/>
    <property type="molecule type" value="Genomic_DNA"/>
</dbReference>
<keyword evidence="5" id="KW-1185">Reference proteome</keyword>
<reference evidence="4 5" key="1">
    <citation type="submission" date="2024-03" db="EMBL/GenBank/DDBJ databases">
        <title>Genome-scale model development and genomic sequencing of the oleaginous clade Lipomyces.</title>
        <authorList>
            <consortium name="Lawrence Berkeley National Laboratory"/>
            <person name="Czajka J.J."/>
            <person name="Han Y."/>
            <person name="Kim J."/>
            <person name="Mondo S.J."/>
            <person name="Hofstad B.A."/>
            <person name="Robles A."/>
            <person name="Haridas S."/>
            <person name="Riley R."/>
            <person name="LaButti K."/>
            <person name="Pangilinan J."/>
            <person name="Andreopoulos W."/>
            <person name="Lipzen A."/>
            <person name="Yan J."/>
            <person name="Wang M."/>
            <person name="Ng V."/>
            <person name="Grigoriev I.V."/>
            <person name="Spatafora J.W."/>
            <person name="Magnuson J.K."/>
            <person name="Baker S.E."/>
            <person name="Pomraning K.R."/>
        </authorList>
    </citation>
    <scope>NUCLEOTIDE SEQUENCE [LARGE SCALE GENOMIC DNA]</scope>
    <source>
        <strain evidence="4 5">Phaff 52-87</strain>
    </source>
</reference>
<keyword evidence="2" id="KW-1133">Transmembrane helix</keyword>
<feature type="signal peptide" evidence="3">
    <location>
        <begin position="1"/>
        <end position="22"/>
    </location>
</feature>
<dbReference type="Proteomes" id="UP001498771">
    <property type="component" value="Unassembled WGS sequence"/>
</dbReference>
<keyword evidence="2" id="KW-0472">Membrane</keyword>
<dbReference type="GeneID" id="90039447"/>
<keyword evidence="3" id="KW-0732">Signal</keyword>
<feature type="chain" id="PRO_5046971295" evidence="3">
    <location>
        <begin position="23"/>
        <end position="106"/>
    </location>
</feature>
<evidence type="ECO:0000313" key="4">
    <source>
        <dbReference type="EMBL" id="KAK7207870.1"/>
    </source>
</evidence>
<proteinExistence type="predicted"/>